<dbReference type="EMBL" id="JACPNR010000013">
    <property type="protein sequence ID" value="MBI2679148.1"/>
    <property type="molecule type" value="Genomic_DNA"/>
</dbReference>
<feature type="active site" description="Nucleophile" evidence="4">
    <location>
        <position position="73"/>
    </location>
</feature>
<feature type="domain" description="PNPLA" evidence="6">
    <location>
        <begin position="40"/>
        <end position="198"/>
    </location>
</feature>
<dbReference type="Pfam" id="PF01734">
    <property type="entry name" value="Patatin"/>
    <property type="match status" value="1"/>
</dbReference>
<dbReference type="AlphaFoldDB" id="A0A932A9J0"/>
<organism evidence="7 8">
    <name type="scientific">Candidatus Korobacter versatilis</name>
    <dbReference type="NCBI Taxonomy" id="658062"/>
    <lineage>
        <taxon>Bacteria</taxon>
        <taxon>Pseudomonadati</taxon>
        <taxon>Acidobacteriota</taxon>
        <taxon>Terriglobia</taxon>
        <taxon>Terriglobales</taxon>
        <taxon>Candidatus Korobacteraceae</taxon>
        <taxon>Candidatus Korobacter</taxon>
    </lineage>
</organism>
<evidence type="ECO:0000256" key="4">
    <source>
        <dbReference type="PROSITE-ProRule" id="PRU01161"/>
    </source>
</evidence>
<evidence type="ECO:0000256" key="5">
    <source>
        <dbReference type="SAM" id="MobiDB-lite"/>
    </source>
</evidence>
<name>A0A932A9J0_9BACT</name>
<dbReference type="PANTHER" id="PTHR14226">
    <property type="entry name" value="NEUROPATHY TARGET ESTERASE/SWISS CHEESE D.MELANOGASTER"/>
    <property type="match status" value="1"/>
</dbReference>
<dbReference type="PROSITE" id="PS51635">
    <property type="entry name" value="PNPLA"/>
    <property type="match status" value="1"/>
</dbReference>
<dbReference type="SUPFAM" id="SSF52151">
    <property type="entry name" value="FabD/lysophospholipase-like"/>
    <property type="match status" value="1"/>
</dbReference>
<dbReference type="InterPro" id="IPR016035">
    <property type="entry name" value="Acyl_Trfase/lysoPLipase"/>
</dbReference>
<dbReference type="CDD" id="cd07205">
    <property type="entry name" value="Pat_PNPLA6_PNPLA7_NTE1_like"/>
    <property type="match status" value="1"/>
</dbReference>
<evidence type="ECO:0000313" key="7">
    <source>
        <dbReference type="EMBL" id="MBI2679148.1"/>
    </source>
</evidence>
<keyword evidence="3 4" id="KW-0443">Lipid metabolism</keyword>
<accession>A0A932A9J0</accession>
<reference evidence="7" key="1">
    <citation type="submission" date="2020-07" db="EMBL/GenBank/DDBJ databases">
        <title>Huge and variable diversity of episymbiotic CPR bacteria and DPANN archaea in groundwater ecosystems.</title>
        <authorList>
            <person name="He C.Y."/>
            <person name="Keren R."/>
            <person name="Whittaker M."/>
            <person name="Farag I.F."/>
            <person name="Doudna J."/>
            <person name="Cate J.H.D."/>
            <person name="Banfield J.F."/>
        </authorList>
    </citation>
    <scope>NUCLEOTIDE SEQUENCE</scope>
    <source>
        <strain evidence="7">NC_groundwater_580_Pr5_B-0.1um_64_19</strain>
    </source>
</reference>
<dbReference type="InterPro" id="IPR002641">
    <property type="entry name" value="PNPLA_dom"/>
</dbReference>
<dbReference type="Proteomes" id="UP000779809">
    <property type="component" value="Unassembled WGS sequence"/>
</dbReference>
<dbReference type="GO" id="GO:0016042">
    <property type="term" value="P:lipid catabolic process"/>
    <property type="evidence" value="ECO:0007669"/>
    <property type="project" value="UniProtKB-UniRule"/>
</dbReference>
<feature type="active site" description="Proton acceptor" evidence="4">
    <location>
        <position position="185"/>
    </location>
</feature>
<dbReference type="GO" id="GO:0016787">
    <property type="term" value="F:hydrolase activity"/>
    <property type="evidence" value="ECO:0007669"/>
    <property type="project" value="UniProtKB-UniRule"/>
</dbReference>
<comment type="caution">
    <text evidence="7">The sequence shown here is derived from an EMBL/GenBank/DDBJ whole genome shotgun (WGS) entry which is preliminary data.</text>
</comment>
<gene>
    <name evidence="7" type="ORF">HYX28_10245</name>
</gene>
<evidence type="ECO:0000256" key="3">
    <source>
        <dbReference type="ARBA" id="ARBA00023098"/>
    </source>
</evidence>
<comment type="caution">
    <text evidence="4">Lacks conserved residue(s) required for the propagation of feature annotation.</text>
</comment>
<evidence type="ECO:0000313" key="8">
    <source>
        <dbReference type="Proteomes" id="UP000779809"/>
    </source>
</evidence>
<evidence type="ECO:0000256" key="2">
    <source>
        <dbReference type="ARBA" id="ARBA00022963"/>
    </source>
</evidence>
<evidence type="ECO:0000256" key="1">
    <source>
        <dbReference type="ARBA" id="ARBA00022801"/>
    </source>
</evidence>
<sequence>MKTLGKIRRSVKAFANELTRPLGQPPAVPEEDHTAPKIGLALGGGFARGLVHVGILKVLEQENIPISFIGGTSVGAVIAAAYCSGVSAKELEEIAHLVRFSSFARWTLSRYGLASNDRMTGFLEKLVKVKTFEECKIPLAISATDFVTGDGVIFKSGPLIDPIRASCAYPGMFLPVNVNGRLMVDGLLAHSVPAEPLKEMGADKVLSVYLSAHWVNVKGPRHIFDVIGQCFSIAQAKMCHLWKAHSDLVLEPNVDGFSYDGFERAKELVKVGEDAARQVVPQMHAWFEEKQRVTTAASAQERLKGGASAPIPRPALAK</sequence>
<dbReference type="Gene3D" id="3.40.1090.10">
    <property type="entry name" value="Cytosolic phospholipase A2 catalytic domain"/>
    <property type="match status" value="2"/>
</dbReference>
<dbReference type="InterPro" id="IPR050301">
    <property type="entry name" value="NTE"/>
</dbReference>
<proteinExistence type="predicted"/>
<dbReference type="PANTHER" id="PTHR14226:SF29">
    <property type="entry name" value="NEUROPATHY TARGET ESTERASE SWS"/>
    <property type="match status" value="1"/>
</dbReference>
<keyword evidence="1 4" id="KW-0378">Hydrolase</keyword>
<keyword evidence="2 4" id="KW-0442">Lipid degradation</keyword>
<feature type="short sequence motif" description="GXSXG" evidence="4">
    <location>
        <begin position="71"/>
        <end position="75"/>
    </location>
</feature>
<evidence type="ECO:0000259" key="6">
    <source>
        <dbReference type="PROSITE" id="PS51635"/>
    </source>
</evidence>
<protein>
    <submittedName>
        <fullName evidence="7">Patatin-like phospholipase family protein</fullName>
    </submittedName>
</protein>
<feature type="region of interest" description="Disordered" evidence="5">
    <location>
        <begin position="297"/>
        <end position="318"/>
    </location>
</feature>